<dbReference type="PROSITE" id="PS00108">
    <property type="entry name" value="PROTEIN_KINASE_ST"/>
    <property type="match status" value="1"/>
</dbReference>
<keyword evidence="13" id="KW-0862">Zinc</keyword>
<feature type="compositionally biased region" description="Low complexity" evidence="14">
    <location>
        <begin position="714"/>
        <end position="727"/>
    </location>
</feature>
<keyword evidence="13" id="KW-0378">Hydrolase</keyword>
<evidence type="ECO:0000256" key="11">
    <source>
        <dbReference type="ARBA" id="ARBA00066118"/>
    </source>
</evidence>
<feature type="signal peptide" evidence="13">
    <location>
        <begin position="1"/>
        <end position="16"/>
    </location>
</feature>
<evidence type="ECO:0000256" key="12">
    <source>
        <dbReference type="PROSITE-ProRule" id="PRU10141"/>
    </source>
</evidence>
<evidence type="ECO:0000313" key="16">
    <source>
        <dbReference type="EMBL" id="KAK4204447.1"/>
    </source>
</evidence>
<dbReference type="InterPro" id="IPR037457">
    <property type="entry name" value="M28_QC"/>
</dbReference>
<keyword evidence="13" id="KW-0479">Metal-binding</keyword>
<comment type="caution">
    <text evidence="16">The sequence shown here is derived from an EMBL/GenBank/DDBJ whole genome shotgun (WGS) entry which is preliminary data.</text>
</comment>
<protein>
    <recommendedName>
        <fullName evidence="13">Peptide hydrolase</fullName>
        <ecNumber evidence="13">3.4.-.-</ecNumber>
    </recommendedName>
</protein>
<comment type="function">
    <text evidence="10">When phosphate concentrations are high it phosphorylates the PHO4 transcription factor thus establishing repression.</text>
</comment>
<sequence>MRILATTTLLLSLSAAYTPLPDDLLKSINPPLPTDFDILPSQTLSLLSPLLITRVPGTPGQVRAQQHFINFFQKQLPEWEISWQNSTDTTPVHGDKQIPFQNIILRREPPWTKKRGPGQASLLTLVAHYDSKIEPKGFIGATDSAGPCAILMYTAREIEKELVKMWGGQEGGKGGEGKKGEDVGVQILLLDGEEAFKQWTDTDSLYGARSLAAHWEANPYPAMSKFKNPMRQISLFVLLDLLGSASPRVPSYFQSTHWAYQRMASIEGRMRQMGILKTSPKEPFLMEGGKMSTQFEGQGFVGDDHVPFMARGAPVLHLIPSPFPSVWHTMEDDGEHLDIDTLRDWALVVTGFVLEWMDSRTPSENQRALRKTTTAGGILFNRAHTSNIQPPPTARFVVSHSEPTPTSSSTKQQTANMNDKRHHSSFQQLEKLGEGTYATVFKGRNRQTGELVALKEIHLDSEEGTPSTAIREISLMKELKHENIVALHDVIHTENKLMLVFEYMDGDLKKYMDNNGERGMLKPHIVKSFMWQLLQGIHFCHENRVLHRDLKPQNLLINSKLQLKLGDFGLARAFGIPVNTFSNEVVTLWYRAPDVLLGSRTYNTSIDIWSAGCIMAEMFSGRPLFPGTTNEDQTIRIFRIMGTPTERTWPGLSQFPEYKTTWQMYATQPLRNILPQIDDKGIDLLQRMLQLRPELRISAAEALNHEWFAEFHQPAHPQQHHPQQPMMHPHRGYQQHTVPSQNVYGNYQAGYQQYIVPSQNIYGGYQV</sequence>
<keyword evidence="3" id="KW-0808">Transferase</keyword>
<evidence type="ECO:0000256" key="3">
    <source>
        <dbReference type="ARBA" id="ARBA00022679"/>
    </source>
</evidence>
<dbReference type="GO" id="GO:0016603">
    <property type="term" value="F:glutaminyl-peptide cyclotransferase activity"/>
    <property type="evidence" value="ECO:0007669"/>
    <property type="project" value="InterPro"/>
</dbReference>
<dbReference type="InterPro" id="IPR007484">
    <property type="entry name" value="Peptidase_M28"/>
</dbReference>
<name>A0AAN6XVG5_9PEZI</name>
<accession>A0AAN6XVG5</accession>
<keyword evidence="13" id="KW-0645">Protease</keyword>
<dbReference type="FunFam" id="1.10.510.10:FF:000410">
    <property type="entry name" value="Probable PHO85-cyclin-dependent protein kinase"/>
    <property type="match status" value="1"/>
</dbReference>
<evidence type="ECO:0000256" key="2">
    <source>
        <dbReference type="ARBA" id="ARBA00022527"/>
    </source>
</evidence>
<dbReference type="EC" id="3.4.-.-" evidence="13"/>
<feature type="region of interest" description="Disordered" evidence="14">
    <location>
        <begin position="714"/>
        <end position="733"/>
    </location>
</feature>
<dbReference type="GO" id="GO:0005524">
    <property type="term" value="F:ATP binding"/>
    <property type="evidence" value="ECO:0007669"/>
    <property type="project" value="UniProtKB-UniRule"/>
</dbReference>
<dbReference type="SUPFAM" id="SSF53187">
    <property type="entry name" value="Zn-dependent exopeptidases"/>
    <property type="match status" value="1"/>
</dbReference>
<feature type="binding site" evidence="12">
    <location>
        <position position="455"/>
    </location>
    <ligand>
        <name>ATP</name>
        <dbReference type="ChEBI" id="CHEBI:30616"/>
    </ligand>
</feature>
<gene>
    <name evidence="16" type="ORF">QBC40DRAFT_303589</name>
</gene>
<evidence type="ECO:0000256" key="6">
    <source>
        <dbReference type="ARBA" id="ARBA00022840"/>
    </source>
</evidence>
<comment type="similarity">
    <text evidence="1">Belongs to the protein kinase superfamily. CMGC Ser/Thr protein kinase family. CDC2/CDKX subfamily.</text>
</comment>
<evidence type="ECO:0000256" key="4">
    <source>
        <dbReference type="ARBA" id="ARBA00022741"/>
    </source>
</evidence>
<feature type="domain" description="Protein kinase" evidence="15">
    <location>
        <begin position="426"/>
        <end position="708"/>
    </location>
</feature>
<keyword evidence="6 12" id="KW-0067">ATP-binding</keyword>
<dbReference type="Gene3D" id="3.40.630.10">
    <property type="entry name" value="Zn peptidases"/>
    <property type="match status" value="1"/>
</dbReference>
<dbReference type="InterPro" id="IPR017441">
    <property type="entry name" value="Protein_kinase_ATP_BS"/>
</dbReference>
<dbReference type="Gene3D" id="1.10.510.10">
    <property type="entry name" value="Transferase(Phosphotransferase) domain 1"/>
    <property type="match status" value="1"/>
</dbReference>
<dbReference type="CDD" id="cd03880">
    <property type="entry name" value="M28_QC_like"/>
    <property type="match status" value="1"/>
</dbReference>
<evidence type="ECO:0000256" key="7">
    <source>
        <dbReference type="ARBA" id="ARBA00023315"/>
    </source>
</evidence>
<dbReference type="SUPFAM" id="SSF56112">
    <property type="entry name" value="Protein kinase-like (PK-like)"/>
    <property type="match status" value="1"/>
</dbReference>
<dbReference type="SMART" id="SM00220">
    <property type="entry name" value="S_TKc"/>
    <property type="match status" value="1"/>
</dbReference>
<dbReference type="PROSITE" id="PS00107">
    <property type="entry name" value="PROTEIN_KINASE_ATP"/>
    <property type="match status" value="1"/>
</dbReference>
<dbReference type="GO" id="GO:0008270">
    <property type="term" value="F:zinc ion binding"/>
    <property type="evidence" value="ECO:0007669"/>
    <property type="project" value="TreeGrafter"/>
</dbReference>
<dbReference type="EMBL" id="MU863882">
    <property type="protein sequence ID" value="KAK4204447.1"/>
    <property type="molecule type" value="Genomic_DNA"/>
</dbReference>
<dbReference type="PANTHER" id="PTHR12283">
    <property type="entry name" value="GLUTAMINYL-PEPTIDE CYCLOTRANSFERASE"/>
    <property type="match status" value="1"/>
</dbReference>
<evidence type="ECO:0000256" key="1">
    <source>
        <dbReference type="ARBA" id="ARBA00006485"/>
    </source>
</evidence>
<dbReference type="PROSITE" id="PS50011">
    <property type="entry name" value="PROTEIN_KINASE_DOM"/>
    <property type="match status" value="1"/>
</dbReference>
<keyword evidence="2" id="KW-0723">Serine/threonine-protein kinase</keyword>
<evidence type="ECO:0000313" key="17">
    <source>
        <dbReference type="Proteomes" id="UP001303160"/>
    </source>
</evidence>
<keyword evidence="17" id="KW-1185">Reference proteome</keyword>
<keyword evidence="4 12" id="KW-0547">Nucleotide-binding</keyword>
<dbReference type="InterPro" id="IPR008271">
    <property type="entry name" value="Ser/Thr_kinase_AS"/>
</dbReference>
<evidence type="ECO:0000256" key="13">
    <source>
        <dbReference type="RuleBase" id="RU361240"/>
    </source>
</evidence>
<dbReference type="GO" id="GO:0004693">
    <property type="term" value="F:cyclin-dependent protein serine/threonine kinase activity"/>
    <property type="evidence" value="ECO:0007669"/>
    <property type="project" value="UniProtKB-EC"/>
</dbReference>
<evidence type="ECO:0000256" key="5">
    <source>
        <dbReference type="ARBA" id="ARBA00022777"/>
    </source>
</evidence>
<dbReference type="GO" id="GO:0006508">
    <property type="term" value="P:proteolysis"/>
    <property type="evidence" value="ECO:0007669"/>
    <property type="project" value="UniProtKB-KW"/>
</dbReference>
<comment type="catalytic activity">
    <reaction evidence="8">
        <text>L-threonyl-[protein] + ATP = O-phospho-L-threonyl-[protein] + ADP + H(+)</text>
        <dbReference type="Rhea" id="RHEA:46608"/>
        <dbReference type="Rhea" id="RHEA-COMP:11060"/>
        <dbReference type="Rhea" id="RHEA-COMP:11605"/>
        <dbReference type="ChEBI" id="CHEBI:15378"/>
        <dbReference type="ChEBI" id="CHEBI:30013"/>
        <dbReference type="ChEBI" id="CHEBI:30616"/>
        <dbReference type="ChEBI" id="CHEBI:61977"/>
        <dbReference type="ChEBI" id="CHEBI:456216"/>
        <dbReference type="EC" id="2.7.11.22"/>
    </reaction>
</comment>
<dbReference type="PANTHER" id="PTHR12283:SF2">
    <property type="entry name" value="PEPTIDE HYDROLASE"/>
    <property type="match status" value="1"/>
</dbReference>
<dbReference type="Pfam" id="PF04389">
    <property type="entry name" value="Peptidase_M28"/>
    <property type="match status" value="1"/>
</dbReference>
<dbReference type="Pfam" id="PF00069">
    <property type="entry name" value="Pkinase"/>
    <property type="match status" value="1"/>
</dbReference>
<comment type="catalytic activity">
    <reaction evidence="9">
        <text>L-seryl-[protein] + ATP = O-phospho-L-seryl-[protein] + ADP + H(+)</text>
        <dbReference type="Rhea" id="RHEA:17989"/>
        <dbReference type="Rhea" id="RHEA-COMP:9863"/>
        <dbReference type="Rhea" id="RHEA-COMP:11604"/>
        <dbReference type="ChEBI" id="CHEBI:15378"/>
        <dbReference type="ChEBI" id="CHEBI:29999"/>
        <dbReference type="ChEBI" id="CHEBI:30616"/>
        <dbReference type="ChEBI" id="CHEBI:83421"/>
        <dbReference type="ChEBI" id="CHEBI:456216"/>
        <dbReference type="EC" id="2.7.11.22"/>
    </reaction>
</comment>
<proteinExistence type="inferred from homology"/>
<dbReference type="Gene3D" id="3.30.200.20">
    <property type="entry name" value="Phosphorylase Kinase, domain 1"/>
    <property type="match status" value="1"/>
</dbReference>
<feature type="region of interest" description="Disordered" evidence="14">
    <location>
        <begin position="380"/>
        <end position="418"/>
    </location>
</feature>
<evidence type="ECO:0000256" key="14">
    <source>
        <dbReference type="SAM" id="MobiDB-lite"/>
    </source>
</evidence>
<dbReference type="InterPro" id="IPR040234">
    <property type="entry name" value="QC/QCL"/>
</dbReference>
<keyword evidence="7" id="KW-0012">Acyltransferase</keyword>
<reference evidence="16" key="2">
    <citation type="submission" date="2023-05" db="EMBL/GenBank/DDBJ databases">
        <authorList>
            <consortium name="Lawrence Berkeley National Laboratory"/>
            <person name="Steindorff A."/>
            <person name="Hensen N."/>
            <person name="Bonometti L."/>
            <person name="Westerberg I."/>
            <person name="Brannstrom I.O."/>
            <person name="Guillou S."/>
            <person name="Cros-Aarteil S."/>
            <person name="Calhoun S."/>
            <person name="Haridas S."/>
            <person name="Kuo A."/>
            <person name="Mondo S."/>
            <person name="Pangilinan J."/>
            <person name="Riley R."/>
            <person name="Labutti K."/>
            <person name="Andreopoulos B."/>
            <person name="Lipzen A."/>
            <person name="Chen C."/>
            <person name="Yanf M."/>
            <person name="Daum C."/>
            <person name="Ng V."/>
            <person name="Clum A."/>
            <person name="Ohm R."/>
            <person name="Martin F."/>
            <person name="Silar P."/>
            <person name="Natvig D."/>
            <person name="Lalanne C."/>
            <person name="Gautier V."/>
            <person name="Ament-Velasquez S.L."/>
            <person name="Kruys A."/>
            <person name="Hutchinson M.I."/>
            <person name="Powell A.J."/>
            <person name="Barry K."/>
            <person name="Miller A.N."/>
            <person name="Grigoriev I.V."/>
            <person name="Debuchy R."/>
            <person name="Gladieux P."/>
            <person name="Thoren M.H."/>
            <person name="Johannesson H."/>
        </authorList>
    </citation>
    <scope>NUCLEOTIDE SEQUENCE</scope>
    <source>
        <strain evidence="16">CBS 315.58</strain>
    </source>
</reference>
<dbReference type="AlphaFoldDB" id="A0AAN6XVG5"/>
<feature type="chain" id="PRO_5042661963" description="Peptide hydrolase" evidence="13">
    <location>
        <begin position="17"/>
        <end position="767"/>
    </location>
</feature>
<reference evidence="16" key="1">
    <citation type="journal article" date="2023" name="Mol. Phylogenet. Evol.">
        <title>Genome-scale phylogeny and comparative genomics of the fungal order Sordariales.</title>
        <authorList>
            <person name="Hensen N."/>
            <person name="Bonometti L."/>
            <person name="Westerberg I."/>
            <person name="Brannstrom I.O."/>
            <person name="Guillou S."/>
            <person name="Cros-Aarteil S."/>
            <person name="Calhoun S."/>
            <person name="Haridas S."/>
            <person name="Kuo A."/>
            <person name="Mondo S."/>
            <person name="Pangilinan J."/>
            <person name="Riley R."/>
            <person name="LaButti K."/>
            <person name="Andreopoulos B."/>
            <person name="Lipzen A."/>
            <person name="Chen C."/>
            <person name="Yan M."/>
            <person name="Daum C."/>
            <person name="Ng V."/>
            <person name="Clum A."/>
            <person name="Steindorff A."/>
            <person name="Ohm R.A."/>
            <person name="Martin F."/>
            <person name="Silar P."/>
            <person name="Natvig D.O."/>
            <person name="Lalanne C."/>
            <person name="Gautier V."/>
            <person name="Ament-Velasquez S.L."/>
            <person name="Kruys A."/>
            <person name="Hutchinson M.I."/>
            <person name="Powell A.J."/>
            <person name="Barry K."/>
            <person name="Miller A.N."/>
            <person name="Grigoriev I.V."/>
            <person name="Debuchy R."/>
            <person name="Gladieux P."/>
            <person name="Hiltunen Thoren M."/>
            <person name="Johannesson H."/>
        </authorList>
    </citation>
    <scope>NUCLEOTIDE SEQUENCE</scope>
    <source>
        <strain evidence="16">CBS 315.58</strain>
    </source>
</reference>
<dbReference type="Proteomes" id="UP001303160">
    <property type="component" value="Unassembled WGS sequence"/>
</dbReference>
<keyword evidence="5 16" id="KW-0418">Kinase</keyword>
<comment type="subunit">
    <text evidence="11">Interacts with a number of cyclins.</text>
</comment>
<evidence type="ECO:0000256" key="10">
    <source>
        <dbReference type="ARBA" id="ARBA00053974"/>
    </source>
</evidence>
<comment type="similarity">
    <text evidence="13">Belongs to the peptidase M28 family.</text>
</comment>
<evidence type="ECO:0000256" key="8">
    <source>
        <dbReference type="ARBA" id="ARBA00047811"/>
    </source>
</evidence>
<keyword evidence="13" id="KW-0732">Signal</keyword>
<dbReference type="InterPro" id="IPR000719">
    <property type="entry name" value="Prot_kinase_dom"/>
</dbReference>
<organism evidence="16 17">
    <name type="scientific">Triangularia verruculosa</name>
    <dbReference type="NCBI Taxonomy" id="2587418"/>
    <lineage>
        <taxon>Eukaryota</taxon>
        <taxon>Fungi</taxon>
        <taxon>Dikarya</taxon>
        <taxon>Ascomycota</taxon>
        <taxon>Pezizomycotina</taxon>
        <taxon>Sordariomycetes</taxon>
        <taxon>Sordariomycetidae</taxon>
        <taxon>Sordariales</taxon>
        <taxon>Podosporaceae</taxon>
        <taxon>Triangularia</taxon>
    </lineage>
</organism>
<dbReference type="GO" id="GO:0008233">
    <property type="term" value="F:peptidase activity"/>
    <property type="evidence" value="ECO:0007669"/>
    <property type="project" value="UniProtKB-KW"/>
</dbReference>
<dbReference type="CDD" id="cd07836">
    <property type="entry name" value="STKc_Pho85"/>
    <property type="match status" value="1"/>
</dbReference>
<evidence type="ECO:0000259" key="15">
    <source>
        <dbReference type="PROSITE" id="PS50011"/>
    </source>
</evidence>
<dbReference type="InterPro" id="IPR011009">
    <property type="entry name" value="Kinase-like_dom_sf"/>
</dbReference>
<dbReference type="FunFam" id="3.30.200.20:FF:000062">
    <property type="entry name" value="PHO system negative regulator"/>
    <property type="match status" value="1"/>
</dbReference>
<evidence type="ECO:0000256" key="9">
    <source>
        <dbReference type="ARBA" id="ARBA00048367"/>
    </source>
</evidence>